<reference evidence="1 2" key="1">
    <citation type="journal article" date="2023" name="Int. J. Mol. Sci.">
        <title>De Novo Assembly and Annotation of 11 Diverse Shrub Willow (Salix) Genomes Reveals Novel Gene Organization in Sex-Linked Regions.</title>
        <authorList>
            <person name="Hyden B."/>
            <person name="Feng K."/>
            <person name="Yates T.B."/>
            <person name="Jawdy S."/>
            <person name="Cereghino C."/>
            <person name="Smart L.B."/>
            <person name="Muchero W."/>
        </authorList>
    </citation>
    <scope>NUCLEOTIDE SEQUENCE [LARGE SCALE GENOMIC DNA]</scope>
    <source>
        <tissue evidence="1">Shoot tip</tissue>
    </source>
</reference>
<dbReference type="AlphaFoldDB" id="A0AAD6JQ69"/>
<sequence>MGLFFLGLLSISHRSNNSLQITNNQVNAESWNGVNARSITHGSTQKGIHSDIKGNEVGDNDFLRKQDLHVNAESTQKGNPANDNDFLRQHRDLTTGYVHYGFGYDSDGDDYKVVRMEQLVKEGGGGGVFGCEHEAKVYSLKNDKWKNMEGLPTRLFDIRGKWLKITMF</sequence>
<dbReference type="Proteomes" id="UP001162972">
    <property type="component" value="Chromosome 6"/>
</dbReference>
<dbReference type="EMBL" id="JAPFFJ010000016">
    <property type="protein sequence ID" value="KAJ6408547.1"/>
    <property type="molecule type" value="Genomic_DNA"/>
</dbReference>
<gene>
    <name evidence="1" type="ORF">OIU84_011802</name>
</gene>
<proteinExistence type="predicted"/>
<name>A0AAD6JQ69_9ROSI</name>
<protein>
    <submittedName>
        <fullName evidence="1">Uncharacterized protein</fullName>
    </submittedName>
</protein>
<accession>A0AAD6JQ69</accession>
<organism evidence="1 2">
    <name type="scientific">Salix udensis</name>
    <dbReference type="NCBI Taxonomy" id="889485"/>
    <lineage>
        <taxon>Eukaryota</taxon>
        <taxon>Viridiplantae</taxon>
        <taxon>Streptophyta</taxon>
        <taxon>Embryophyta</taxon>
        <taxon>Tracheophyta</taxon>
        <taxon>Spermatophyta</taxon>
        <taxon>Magnoliopsida</taxon>
        <taxon>eudicotyledons</taxon>
        <taxon>Gunneridae</taxon>
        <taxon>Pentapetalae</taxon>
        <taxon>rosids</taxon>
        <taxon>fabids</taxon>
        <taxon>Malpighiales</taxon>
        <taxon>Salicaceae</taxon>
        <taxon>Saliceae</taxon>
        <taxon>Salix</taxon>
    </lineage>
</organism>
<keyword evidence="2" id="KW-1185">Reference proteome</keyword>
<comment type="caution">
    <text evidence="1">The sequence shown here is derived from an EMBL/GenBank/DDBJ whole genome shotgun (WGS) entry which is preliminary data.</text>
</comment>
<evidence type="ECO:0000313" key="2">
    <source>
        <dbReference type="Proteomes" id="UP001162972"/>
    </source>
</evidence>
<evidence type="ECO:0000313" key="1">
    <source>
        <dbReference type="EMBL" id="KAJ6408547.1"/>
    </source>
</evidence>